<dbReference type="EMBL" id="PGEX01000001">
    <property type="protein sequence ID" value="PJJ42224.1"/>
    <property type="molecule type" value="Genomic_DNA"/>
</dbReference>
<organism evidence="2 3">
    <name type="scientific">Hallerella succinigenes</name>
    <dbReference type="NCBI Taxonomy" id="1896222"/>
    <lineage>
        <taxon>Bacteria</taxon>
        <taxon>Pseudomonadati</taxon>
        <taxon>Fibrobacterota</taxon>
        <taxon>Fibrobacteria</taxon>
        <taxon>Fibrobacterales</taxon>
        <taxon>Fibrobacteraceae</taxon>
        <taxon>Hallerella</taxon>
    </lineage>
</organism>
<comment type="caution">
    <text evidence="2">The sequence shown here is derived from an EMBL/GenBank/DDBJ whole genome shotgun (WGS) entry which is preliminary data.</text>
</comment>
<dbReference type="Gene3D" id="2.130.10.10">
    <property type="entry name" value="YVTN repeat-like/Quinoprotein amine dehydrogenase"/>
    <property type="match status" value="3"/>
</dbReference>
<keyword evidence="3" id="KW-1185">Reference proteome</keyword>
<gene>
    <name evidence="2" type="ORF">BGX16_2243</name>
</gene>
<evidence type="ECO:0000313" key="3">
    <source>
        <dbReference type="Proteomes" id="UP000231134"/>
    </source>
</evidence>
<dbReference type="OrthoDB" id="9807366at2"/>
<dbReference type="InterPro" id="IPR015943">
    <property type="entry name" value="WD40/YVTN_repeat-like_dom_sf"/>
</dbReference>
<dbReference type="SUPFAM" id="SSF50998">
    <property type="entry name" value="Quinoprotein alcohol dehydrogenase-like"/>
    <property type="match status" value="1"/>
</dbReference>
<evidence type="ECO:0000313" key="2">
    <source>
        <dbReference type="EMBL" id="PJJ42224.1"/>
    </source>
</evidence>
<dbReference type="RefSeq" id="WP_100426098.1">
    <property type="nucleotide sequence ID" value="NZ_PGEX01000001.1"/>
</dbReference>
<reference evidence="2 3" key="1">
    <citation type="submission" date="2017-11" db="EMBL/GenBank/DDBJ databases">
        <title>Animal gut microbial communities from fecal samples from Wisconsin, USA.</title>
        <authorList>
            <person name="Neumann A."/>
        </authorList>
    </citation>
    <scope>NUCLEOTIDE SEQUENCE [LARGE SCALE GENOMIC DNA]</scope>
    <source>
        <strain evidence="2 3">UWS3</strain>
    </source>
</reference>
<feature type="chain" id="PRO_5014650561" evidence="1">
    <location>
        <begin position="23"/>
        <end position="836"/>
    </location>
</feature>
<accession>A0A2M9A956</accession>
<dbReference type="SUPFAM" id="SSF50969">
    <property type="entry name" value="YVTN repeat-like/Quinoprotein amine dehydrogenase"/>
    <property type="match status" value="1"/>
</dbReference>
<dbReference type="Proteomes" id="UP000231134">
    <property type="component" value="Unassembled WGS sequence"/>
</dbReference>
<feature type="signal peptide" evidence="1">
    <location>
        <begin position="1"/>
        <end position="22"/>
    </location>
</feature>
<evidence type="ECO:0000256" key="1">
    <source>
        <dbReference type="SAM" id="SignalP"/>
    </source>
</evidence>
<sequence>MKRLRLSILCFCVGALSTAAFCSRMDKELYEAVYQFEIKGNFTDALDLLSRVSLEGDEEDKSKAFFLLGKIQEVSENPQTAAFYYRQALANPLNIPEAYFLASRIAEFDSTPERIVLSRTRFPAPIRKTFPGNSPSILLANNQIYTLHGEKFISVPMVIPSESKIFAITSQGVWYSTDQGSSLNFQPKDSKQPIHTYRFDSPVEEVMPIPSLGAMVMTSKDFALAGNEGIRFTIENRYRGCTPVGHYTPRNELVLNCQDNALHLLNAENGNEQQTISLIDPIRQAILTDDGIYASSSNAFWFYRPQTKLSYRWENSGNPIEDATFFGKHLAVLESGGNIKLLNPETGRETATASVDGEVLFEIAKGALGIFSQEGALTVVDTLLRPLWHYHFGSPLTARPLKSQGQIFLPFENNEMMTITALHYGKKPILSQQYAYRAASKLPSADWNSILPLVDSATILEPGNPTASYLRAVHLELTGADEKKRAAAWANAVRFSFGDKKASSSILSHYAKIIGASYVQFLPLSPRTLYPNLFNAGNKLFTVDPAAQTLLSLDPTTGDIRWSTKLGSLETSPALSNDAEHLAIASGFRVDILDLTQNGKSRSTDLPGKPFQIEFSNDAIFVSTWNGYFIKLLAPNFRIAWARKLFNLPFYFDISKTSIAVASLEGSIGFVQEATGQSAQPMKSIGTNISGMEVSDSLLAVATDRSEIHIYDQTSRNPKYTLPTSAGIVSLKWVTLGKTKYLLAGLADQKICLYALTSQDPLWTFDGQSSIYTNPVVRGNSLFIDQKSYIAQVSLSKGTLEKRYPTPGGAGTPFILDNTLFCTSPKRLLYAFPLTK</sequence>
<keyword evidence="1" id="KW-0732">Signal</keyword>
<protein>
    <submittedName>
        <fullName evidence="2">Outer membrane protein assembly factor BamB</fullName>
    </submittedName>
</protein>
<dbReference type="AlphaFoldDB" id="A0A2M9A956"/>
<dbReference type="InterPro" id="IPR011044">
    <property type="entry name" value="Quino_amine_DH_bsu"/>
</dbReference>
<dbReference type="InterPro" id="IPR011047">
    <property type="entry name" value="Quinoprotein_ADH-like_sf"/>
</dbReference>
<proteinExistence type="predicted"/>
<name>A0A2M9A956_9BACT</name>